<dbReference type="Proteomes" id="UP000028013">
    <property type="component" value="Unassembled WGS sequence"/>
</dbReference>
<dbReference type="PATRIC" id="fig|1339349.3.peg.3393"/>
<dbReference type="RefSeq" id="WP_005829107.1">
    <property type="nucleotide sequence ID" value="NZ_JNHN01000179.1"/>
</dbReference>
<dbReference type="EMBL" id="JNHN01000179">
    <property type="protein sequence ID" value="KDS48586.1"/>
    <property type="molecule type" value="Genomic_DNA"/>
</dbReference>
<organism evidence="2 3">
    <name type="scientific">Bacteroides uniformis str. 3978 T3 ii</name>
    <dbReference type="NCBI Taxonomy" id="1339349"/>
    <lineage>
        <taxon>Bacteria</taxon>
        <taxon>Pseudomonadati</taxon>
        <taxon>Bacteroidota</taxon>
        <taxon>Bacteroidia</taxon>
        <taxon>Bacteroidales</taxon>
        <taxon>Bacteroidaceae</taxon>
        <taxon>Bacteroides</taxon>
    </lineage>
</organism>
<evidence type="ECO:0000313" key="3">
    <source>
        <dbReference type="Proteomes" id="UP000028013"/>
    </source>
</evidence>
<accession>A0A078RV31</accession>
<name>A0A078RV31_BACUN</name>
<comment type="caution">
    <text evidence="2">The sequence shown here is derived from an EMBL/GenBank/DDBJ whole genome shotgun (WGS) entry which is preliminary data.</text>
</comment>
<dbReference type="GeneID" id="99752196"/>
<gene>
    <name evidence="2" type="ORF">M094_2272</name>
</gene>
<evidence type="ECO:0008006" key="4">
    <source>
        <dbReference type="Google" id="ProtNLM"/>
    </source>
</evidence>
<evidence type="ECO:0000313" key="2">
    <source>
        <dbReference type="EMBL" id="KDS48586.1"/>
    </source>
</evidence>
<feature type="signal peptide" evidence="1">
    <location>
        <begin position="1"/>
        <end position="20"/>
    </location>
</feature>
<dbReference type="AlphaFoldDB" id="A0A078RV31"/>
<sequence length="198" mass="21984">MKRIFFCIIILLAGMSSVSAQSEMPADTVRTAVRGEASPEGMSPSEKELLPGVKNYDGFLLDMGLMNLSTPTLPKFTLEIPDASKDYSRIFQLNPNVTYSQGLSNIFSLSNSRYFSSNPFGLTGFWGSTDNLQMGSFTLKNGMRIHTYGEYDKDGWKVPNPSALPWEKNNFKGAFELKSANGAFGIRIEVQQGRHVPY</sequence>
<keyword evidence="1" id="KW-0732">Signal</keyword>
<feature type="chain" id="PRO_5001744489" description="Occludin" evidence="1">
    <location>
        <begin position="21"/>
        <end position="198"/>
    </location>
</feature>
<proteinExistence type="predicted"/>
<protein>
    <recommendedName>
        <fullName evidence="4">Occludin</fullName>
    </recommendedName>
</protein>
<reference evidence="2 3" key="1">
    <citation type="submission" date="2014-04" db="EMBL/GenBank/DDBJ databases">
        <authorList>
            <person name="Sears C."/>
            <person name="Carroll K."/>
            <person name="Sack B.R."/>
            <person name="Qadri F."/>
            <person name="Myers L.L."/>
            <person name="Chung G.-T."/>
            <person name="Escheverria P."/>
            <person name="Fraser C.M."/>
            <person name="Sadzewicz L."/>
            <person name="Shefchek K.A."/>
            <person name="Tallon L."/>
            <person name="Das S.P."/>
            <person name="Daugherty S."/>
            <person name="Mongodin E.F."/>
        </authorList>
    </citation>
    <scope>NUCLEOTIDE SEQUENCE [LARGE SCALE GENOMIC DNA]</scope>
    <source>
        <strain evidence="2 3">3978 T3 ii</strain>
    </source>
</reference>
<evidence type="ECO:0000256" key="1">
    <source>
        <dbReference type="SAM" id="SignalP"/>
    </source>
</evidence>